<keyword evidence="2" id="KW-1185">Reference proteome</keyword>
<evidence type="ECO:0000313" key="1">
    <source>
        <dbReference type="EMBL" id="MPC67655.1"/>
    </source>
</evidence>
<dbReference type="InterPro" id="IPR036866">
    <property type="entry name" value="RibonucZ/Hydroxyglut_hydro"/>
</dbReference>
<reference evidence="1 2" key="1">
    <citation type="submission" date="2019-05" db="EMBL/GenBank/DDBJ databases">
        <title>Another draft genome of Portunus trituberculatus and its Hox gene families provides insights of decapod evolution.</title>
        <authorList>
            <person name="Jeong J.-H."/>
            <person name="Song I."/>
            <person name="Kim S."/>
            <person name="Choi T."/>
            <person name="Kim D."/>
            <person name="Ryu S."/>
            <person name="Kim W."/>
        </authorList>
    </citation>
    <scope>NUCLEOTIDE SEQUENCE [LARGE SCALE GENOMIC DNA]</scope>
    <source>
        <tissue evidence="1">Muscle</tissue>
    </source>
</reference>
<dbReference type="GO" id="GO:0006303">
    <property type="term" value="P:double-strand break repair via nonhomologous end joining"/>
    <property type="evidence" value="ECO:0007669"/>
    <property type="project" value="TreeGrafter"/>
</dbReference>
<gene>
    <name evidence="1" type="primary">DCLRE1A</name>
    <name evidence="1" type="ORF">E2C01_061833</name>
</gene>
<dbReference type="SUPFAM" id="SSF56281">
    <property type="entry name" value="Metallo-hydrolase/oxidoreductase"/>
    <property type="match status" value="1"/>
</dbReference>
<sequence>MWKPQEVCGVEVTLLDANHCPGAVMFLFKVKPGVRHLHVGDFRAHPSMERYPALQCPIHSLFLDTTSVCILLSARISMVMILSNFIHNFVI</sequence>
<dbReference type="PANTHER" id="PTHR23240:SF6">
    <property type="entry name" value="DNA CROSS-LINK REPAIR 1A PROTEIN"/>
    <property type="match status" value="1"/>
</dbReference>
<dbReference type="GO" id="GO:0003684">
    <property type="term" value="F:damaged DNA binding"/>
    <property type="evidence" value="ECO:0007669"/>
    <property type="project" value="TreeGrafter"/>
</dbReference>
<dbReference type="GO" id="GO:0035312">
    <property type="term" value="F:5'-3' DNA exonuclease activity"/>
    <property type="evidence" value="ECO:0007669"/>
    <property type="project" value="TreeGrafter"/>
</dbReference>
<organism evidence="1 2">
    <name type="scientific">Portunus trituberculatus</name>
    <name type="common">Swimming crab</name>
    <name type="synonym">Neptunus trituberculatus</name>
    <dbReference type="NCBI Taxonomy" id="210409"/>
    <lineage>
        <taxon>Eukaryota</taxon>
        <taxon>Metazoa</taxon>
        <taxon>Ecdysozoa</taxon>
        <taxon>Arthropoda</taxon>
        <taxon>Crustacea</taxon>
        <taxon>Multicrustacea</taxon>
        <taxon>Malacostraca</taxon>
        <taxon>Eumalacostraca</taxon>
        <taxon>Eucarida</taxon>
        <taxon>Decapoda</taxon>
        <taxon>Pleocyemata</taxon>
        <taxon>Brachyura</taxon>
        <taxon>Eubrachyura</taxon>
        <taxon>Portunoidea</taxon>
        <taxon>Portunidae</taxon>
        <taxon>Portuninae</taxon>
        <taxon>Portunus</taxon>
    </lineage>
</organism>
<dbReference type="Gene3D" id="3.60.15.10">
    <property type="entry name" value="Ribonuclease Z/Hydroxyacylglutathione hydrolase-like"/>
    <property type="match status" value="1"/>
</dbReference>
<protein>
    <submittedName>
        <fullName evidence="1">DNA cross-link repair 1A protein</fullName>
    </submittedName>
</protein>
<dbReference type="AlphaFoldDB" id="A0A5B7HDH6"/>
<name>A0A5B7HDH6_PORTR</name>
<proteinExistence type="predicted"/>
<accession>A0A5B7HDH6</accession>
<comment type="caution">
    <text evidence="1">The sequence shown here is derived from an EMBL/GenBank/DDBJ whole genome shotgun (WGS) entry which is preliminary data.</text>
</comment>
<evidence type="ECO:0000313" key="2">
    <source>
        <dbReference type="Proteomes" id="UP000324222"/>
    </source>
</evidence>
<dbReference type="EMBL" id="VSRR010026553">
    <property type="protein sequence ID" value="MPC67655.1"/>
    <property type="molecule type" value="Genomic_DNA"/>
</dbReference>
<dbReference type="PANTHER" id="PTHR23240">
    <property type="entry name" value="DNA CROSS-LINK REPAIR PROTEIN PSO2/SNM1-RELATED"/>
    <property type="match status" value="1"/>
</dbReference>
<dbReference type="OrthoDB" id="262529at2759"/>
<dbReference type="GO" id="GO:0036297">
    <property type="term" value="P:interstrand cross-link repair"/>
    <property type="evidence" value="ECO:0007669"/>
    <property type="project" value="TreeGrafter"/>
</dbReference>
<dbReference type="Proteomes" id="UP000324222">
    <property type="component" value="Unassembled WGS sequence"/>
</dbReference>